<dbReference type="PROSITE" id="PS51733">
    <property type="entry name" value="BPL_LPL_CATALYTIC"/>
    <property type="match status" value="1"/>
</dbReference>
<dbReference type="EMBL" id="BARU01029737">
    <property type="protein sequence ID" value="GAH70347.1"/>
    <property type="molecule type" value="Genomic_DNA"/>
</dbReference>
<gene>
    <name evidence="3" type="ORF">S03H2_47258</name>
</gene>
<dbReference type="GO" id="GO:0005737">
    <property type="term" value="C:cytoplasm"/>
    <property type="evidence" value="ECO:0007669"/>
    <property type="project" value="TreeGrafter"/>
</dbReference>
<dbReference type="Pfam" id="PF03099">
    <property type="entry name" value="BPL_LplA_LipB"/>
    <property type="match status" value="1"/>
</dbReference>
<comment type="caution">
    <text evidence="3">The sequence shown here is derived from an EMBL/GenBank/DDBJ whole genome shotgun (WGS) entry which is preliminary data.</text>
</comment>
<sequence>GKVEAGHMVVTDDQRAGKGRQGRRWFSAPGLGLAFSVLLRPELSAERLGLLSLGIGVAAVDALAFDGVKARLKWPNDIVWEGRKLGGILSESRMTNDGPVVVIGIGINVNEQIADFPEELHPIAVSVRMVRQAPVQREVLLARILNRYEELLMGGLKDAVSLWQNRCAHLGRAVRFHGPDGPLEGRFTGVSATGQGLIEVGTEIHALATRDLDMIP</sequence>
<evidence type="ECO:0000313" key="3">
    <source>
        <dbReference type="EMBL" id="GAH70347.1"/>
    </source>
</evidence>
<dbReference type="InterPro" id="IPR004408">
    <property type="entry name" value="Biotin_CoA_COase_ligase"/>
</dbReference>
<evidence type="ECO:0000256" key="1">
    <source>
        <dbReference type="ARBA" id="ARBA00022598"/>
    </source>
</evidence>
<dbReference type="GO" id="GO:0004077">
    <property type="term" value="F:biotin--[biotin carboxyl-carrier protein] ligase activity"/>
    <property type="evidence" value="ECO:0007669"/>
    <property type="project" value="InterPro"/>
</dbReference>
<accession>X1HLI2</accession>
<feature type="domain" description="BPL/LPL catalytic" evidence="2">
    <location>
        <begin position="1"/>
        <end position="156"/>
    </location>
</feature>
<dbReference type="InterPro" id="IPR045864">
    <property type="entry name" value="aa-tRNA-synth_II/BPL/LPL"/>
</dbReference>
<evidence type="ECO:0000259" key="2">
    <source>
        <dbReference type="PROSITE" id="PS51733"/>
    </source>
</evidence>
<name>X1HLI2_9ZZZZ</name>
<dbReference type="PANTHER" id="PTHR12835:SF5">
    <property type="entry name" value="BIOTIN--PROTEIN LIGASE"/>
    <property type="match status" value="1"/>
</dbReference>
<dbReference type="NCBIfam" id="TIGR00121">
    <property type="entry name" value="birA_ligase"/>
    <property type="match status" value="1"/>
</dbReference>
<dbReference type="Gene3D" id="3.30.930.10">
    <property type="entry name" value="Bira Bifunctional Protein, Domain 2"/>
    <property type="match status" value="1"/>
</dbReference>
<dbReference type="PANTHER" id="PTHR12835">
    <property type="entry name" value="BIOTIN PROTEIN LIGASE"/>
    <property type="match status" value="1"/>
</dbReference>
<keyword evidence="1" id="KW-0436">Ligase</keyword>
<dbReference type="InterPro" id="IPR004143">
    <property type="entry name" value="BPL_LPL_catalytic"/>
</dbReference>
<dbReference type="SUPFAM" id="SSF55681">
    <property type="entry name" value="Class II aaRS and biotin synthetases"/>
    <property type="match status" value="1"/>
</dbReference>
<organism evidence="3">
    <name type="scientific">marine sediment metagenome</name>
    <dbReference type="NCBI Taxonomy" id="412755"/>
    <lineage>
        <taxon>unclassified sequences</taxon>
        <taxon>metagenomes</taxon>
        <taxon>ecological metagenomes</taxon>
    </lineage>
</organism>
<proteinExistence type="predicted"/>
<protein>
    <recommendedName>
        <fullName evidence="2">BPL/LPL catalytic domain-containing protein</fullName>
    </recommendedName>
</protein>
<dbReference type="AlphaFoldDB" id="X1HLI2"/>
<reference evidence="3" key="1">
    <citation type="journal article" date="2014" name="Front. Microbiol.">
        <title>High frequency of phylogenetically diverse reductive dehalogenase-homologous genes in deep subseafloor sedimentary metagenomes.</title>
        <authorList>
            <person name="Kawai M."/>
            <person name="Futagami T."/>
            <person name="Toyoda A."/>
            <person name="Takaki Y."/>
            <person name="Nishi S."/>
            <person name="Hori S."/>
            <person name="Arai W."/>
            <person name="Tsubouchi T."/>
            <person name="Morono Y."/>
            <person name="Uchiyama I."/>
            <person name="Ito T."/>
            <person name="Fujiyama A."/>
            <person name="Inagaki F."/>
            <person name="Takami H."/>
        </authorList>
    </citation>
    <scope>NUCLEOTIDE SEQUENCE</scope>
    <source>
        <strain evidence="3">Expedition CK06-06</strain>
    </source>
</reference>
<feature type="non-terminal residue" evidence="3">
    <location>
        <position position="1"/>
    </location>
</feature>
<dbReference type="CDD" id="cd16442">
    <property type="entry name" value="BPL"/>
    <property type="match status" value="1"/>
</dbReference>